<proteinExistence type="predicted"/>
<dbReference type="GeneID" id="60808327"/>
<sequence>MSPTPNPRPTITDVAAAAGVSTSTVSRVLRGDGRVADATRTRVTEVVRDLGYVPTAAARSMRGGSLRTGGGESLGLLIRNIDSPYYARLNLLLQKRLRARGFHVVQETVVGPHPVSEEELLANIASLRVRGILVASGSVPSPVLVEWSSRVPLVVVARPDPSPGVHCIANDEPANGRALAGHLHALGHRRIVVEVVDPAHSLGSHVRSAALVARARELGVEVTEYDVTAGHDVDDLVDRVVRGTGATAVACLHDRLLLAVWRGLRARGLSVPGDVSLTGSDGLTDGVDLLGLTTVRQPVERIAELAGDLVVDLVGGGGPDPADGPVRRTVPGWLLTGTTAGPPPRR</sequence>
<keyword evidence="2" id="KW-0238">DNA-binding</keyword>
<dbReference type="Proteomes" id="UP000276526">
    <property type="component" value="Unassembled WGS sequence"/>
</dbReference>
<evidence type="ECO:0000313" key="9">
    <source>
        <dbReference type="Proteomes" id="UP000278422"/>
    </source>
</evidence>
<dbReference type="OrthoDB" id="37081at2"/>
<dbReference type="PANTHER" id="PTHR30146">
    <property type="entry name" value="LACI-RELATED TRANSCRIPTIONAL REPRESSOR"/>
    <property type="match status" value="1"/>
</dbReference>
<evidence type="ECO:0000256" key="3">
    <source>
        <dbReference type="ARBA" id="ARBA00023163"/>
    </source>
</evidence>
<organism evidence="7 9">
    <name type="scientific">Corynebacterium bovis</name>
    <dbReference type="NCBI Taxonomy" id="36808"/>
    <lineage>
        <taxon>Bacteria</taxon>
        <taxon>Bacillati</taxon>
        <taxon>Actinomycetota</taxon>
        <taxon>Actinomycetes</taxon>
        <taxon>Mycobacteriales</taxon>
        <taxon>Corynebacteriaceae</taxon>
        <taxon>Corynebacterium</taxon>
    </lineage>
</organism>
<evidence type="ECO:0000313" key="7">
    <source>
        <dbReference type="EMBL" id="RRQ03839.1"/>
    </source>
</evidence>
<keyword evidence="9" id="KW-1185">Reference proteome</keyword>
<dbReference type="EMBL" id="PQNK01000012">
    <property type="protein sequence ID" value="RRO86169.1"/>
    <property type="molecule type" value="Genomic_DNA"/>
</dbReference>
<evidence type="ECO:0000259" key="5">
    <source>
        <dbReference type="PROSITE" id="PS50932"/>
    </source>
</evidence>
<dbReference type="SUPFAM" id="SSF47413">
    <property type="entry name" value="lambda repressor-like DNA-binding domains"/>
    <property type="match status" value="1"/>
</dbReference>
<dbReference type="InterPro" id="IPR010982">
    <property type="entry name" value="Lambda_DNA-bd_dom_sf"/>
</dbReference>
<name>A0A3R8PL13_9CORY</name>
<dbReference type="InterPro" id="IPR000843">
    <property type="entry name" value="HTH_LacI"/>
</dbReference>
<dbReference type="Proteomes" id="UP000278422">
    <property type="component" value="Unassembled WGS sequence"/>
</dbReference>
<dbReference type="PANTHER" id="PTHR30146:SF153">
    <property type="entry name" value="LACTOSE OPERON REPRESSOR"/>
    <property type="match status" value="1"/>
</dbReference>
<evidence type="ECO:0000256" key="4">
    <source>
        <dbReference type="SAM" id="MobiDB-lite"/>
    </source>
</evidence>
<gene>
    <name evidence="7" type="ORF">CXF42_06265</name>
    <name evidence="6" type="ORF">CXF48_08000</name>
</gene>
<dbReference type="GO" id="GO:0000976">
    <property type="term" value="F:transcription cis-regulatory region binding"/>
    <property type="evidence" value="ECO:0007669"/>
    <property type="project" value="TreeGrafter"/>
</dbReference>
<dbReference type="CDD" id="cd01392">
    <property type="entry name" value="HTH_LacI"/>
    <property type="match status" value="1"/>
</dbReference>
<protein>
    <submittedName>
        <fullName evidence="7">LacI family transcriptional regulator</fullName>
    </submittedName>
</protein>
<dbReference type="InterPro" id="IPR028082">
    <property type="entry name" value="Peripla_BP_I"/>
</dbReference>
<keyword evidence="3" id="KW-0804">Transcription</keyword>
<dbReference type="GO" id="GO:0003700">
    <property type="term" value="F:DNA-binding transcription factor activity"/>
    <property type="evidence" value="ECO:0007669"/>
    <property type="project" value="TreeGrafter"/>
</dbReference>
<dbReference type="Gene3D" id="1.10.260.40">
    <property type="entry name" value="lambda repressor-like DNA-binding domains"/>
    <property type="match status" value="1"/>
</dbReference>
<dbReference type="InterPro" id="IPR046335">
    <property type="entry name" value="LacI/GalR-like_sensor"/>
</dbReference>
<feature type="region of interest" description="Disordered" evidence="4">
    <location>
        <begin position="320"/>
        <end position="346"/>
    </location>
</feature>
<dbReference type="RefSeq" id="WP_010270754.1">
    <property type="nucleotide sequence ID" value="NZ_JAPJOD010000125.1"/>
</dbReference>
<evidence type="ECO:0000313" key="8">
    <source>
        <dbReference type="Proteomes" id="UP000276526"/>
    </source>
</evidence>
<dbReference type="PRINTS" id="PR00036">
    <property type="entry name" value="HTHLACI"/>
</dbReference>
<evidence type="ECO:0000256" key="1">
    <source>
        <dbReference type="ARBA" id="ARBA00023015"/>
    </source>
</evidence>
<dbReference type="SUPFAM" id="SSF53822">
    <property type="entry name" value="Periplasmic binding protein-like I"/>
    <property type="match status" value="1"/>
</dbReference>
<dbReference type="PROSITE" id="PS00356">
    <property type="entry name" value="HTH_LACI_1"/>
    <property type="match status" value="1"/>
</dbReference>
<dbReference type="Pfam" id="PF13377">
    <property type="entry name" value="Peripla_BP_3"/>
    <property type="match status" value="1"/>
</dbReference>
<dbReference type="CDD" id="cd06267">
    <property type="entry name" value="PBP1_LacI_sugar_binding-like"/>
    <property type="match status" value="1"/>
</dbReference>
<dbReference type="SMART" id="SM00354">
    <property type="entry name" value="HTH_LACI"/>
    <property type="match status" value="1"/>
</dbReference>
<accession>A0A3R8PL13</accession>
<feature type="domain" description="HTH lacI-type" evidence="5">
    <location>
        <begin position="9"/>
        <end position="63"/>
    </location>
</feature>
<reference evidence="8 9" key="1">
    <citation type="submission" date="2018-01" db="EMBL/GenBank/DDBJ databases">
        <title>Twenty Corynebacterium bovis Genomes.</title>
        <authorList>
            <person name="Gulvik C.A."/>
        </authorList>
    </citation>
    <scope>NUCLEOTIDE SEQUENCE [LARGE SCALE GENOMIC DNA]</scope>
    <source>
        <strain evidence="7 9">16-2004</strain>
        <strain evidence="6 8">F6900</strain>
    </source>
</reference>
<keyword evidence="1" id="KW-0805">Transcription regulation</keyword>
<dbReference type="Pfam" id="PF00356">
    <property type="entry name" value="LacI"/>
    <property type="match status" value="1"/>
</dbReference>
<dbReference type="EMBL" id="PQNQ01000014">
    <property type="protein sequence ID" value="RRQ03839.1"/>
    <property type="molecule type" value="Genomic_DNA"/>
</dbReference>
<evidence type="ECO:0000256" key="2">
    <source>
        <dbReference type="ARBA" id="ARBA00023125"/>
    </source>
</evidence>
<evidence type="ECO:0000313" key="6">
    <source>
        <dbReference type="EMBL" id="RRO86169.1"/>
    </source>
</evidence>
<dbReference type="Gene3D" id="3.40.50.2300">
    <property type="match status" value="2"/>
</dbReference>
<dbReference type="AlphaFoldDB" id="A0A3R8PL13"/>
<comment type="caution">
    <text evidence="7">The sequence shown here is derived from an EMBL/GenBank/DDBJ whole genome shotgun (WGS) entry which is preliminary data.</text>
</comment>
<dbReference type="PROSITE" id="PS50932">
    <property type="entry name" value="HTH_LACI_2"/>
    <property type="match status" value="1"/>
</dbReference>